<keyword evidence="22" id="KW-0812">Transmembrane</keyword>
<dbReference type="Proteomes" id="UP001197378">
    <property type="component" value="Unassembled WGS sequence"/>
</dbReference>
<keyword evidence="15" id="KW-0902">Two-component regulatory system</keyword>
<keyword evidence="22" id="KW-0472">Membrane</keyword>
<dbReference type="Gene3D" id="6.10.340.10">
    <property type="match status" value="1"/>
</dbReference>
<dbReference type="PANTHER" id="PTHR44936">
    <property type="entry name" value="SENSOR PROTEIN CREC"/>
    <property type="match status" value="1"/>
</dbReference>
<dbReference type="InterPro" id="IPR003594">
    <property type="entry name" value="HATPase_dom"/>
</dbReference>
<dbReference type="Pfam" id="PF00672">
    <property type="entry name" value="HAMP"/>
    <property type="match status" value="1"/>
</dbReference>
<dbReference type="GO" id="GO:0000155">
    <property type="term" value="F:phosphorelay sensor kinase activity"/>
    <property type="evidence" value="ECO:0007669"/>
    <property type="project" value="InterPro"/>
</dbReference>
<keyword evidence="26" id="KW-1185">Reference proteome</keyword>
<gene>
    <name evidence="25" type="ORF">HFQ13_04845</name>
</gene>
<sequence length="496" mass="55092">MKRPNSLSWLTVFGFGLAIVPLVLVIVSITLTISRFAEEGQSSILRAVALSDSANRMANAVRSMERYGLQYTVLQDSALLVLFQQSFEEYQQVSKRFAAAGPSVVDQKRLHRLDENLAKARRALPLAALEGGRGSLDQSFSTASREMQQLQEDVNDGISAQVKHLGDRALKIKRLTLYEVLLALPLTIVVAIFFIILITRPIKRLDRAISSLGDGDLASPIQVNGPKDIAALGDRLEWLRQHLQELEATKIHFLRQLSHELKTPLTAIREGSELLQEDLGQGLAAEQREIVDIVRDNSLRLQRLIEDLLRFSVAEGPAVSAGMRHPIPLHDVIEELLQSYKPLLRSKGMRVDQQIAELWTAAHRDRIRTICDNLLSNAVKFSPQGSTIRVRLWQDGEEAVLDVIDSGPGVAPKERDKIFDILYRGSASESGKIEGSGLGLAITREYVLSYGGSLEILDSEGQGAHFQVRLPSIQHDSFSPESERLRRDAGEQTRAP</sequence>
<evidence type="ECO:0000256" key="13">
    <source>
        <dbReference type="ARBA" id="ARBA00022842"/>
    </source>
</evidence>
<evidence type="ECO:0000256" key="8">
    <source>
        <dbReference type="ARBA" id="ARBA00022679"/>
    </source>
</evidence>
<evidence type="ECO:0000256" key="11">
    <source>
        <dbReference type="ARBA" id="ARBA00022801"/>
    </source>
</evidence>
<evidence type="ECO:0000313" key="25">
    <source>
        <dbReference type="EMBL" id="MBU2787538.1"/>
    </source>
</evidence>
<keyword evidence="22" id="KW-1133">Transmembrane helix</keyword>
<dbReference type="InterPro" id="IPR050980">
    <property type="entry name" value="2C_sensor_his_kinase"/>
</dbReference>
<reference evidence="25" key="1">
    <citation type="journal article" date="2021" name="ISME J.">
        <title>Genomic evolution of the class Acidithiobacillia: deep-branching Proteobacteria living in extreme acidic conditions.</title>
        <authorList>
            <person name="Moya-Beltran A."/>
            <person name="Beard S."/>
            <person name="Rojas-Villalobos C."/>
            <person name="Issotta F."/>
            <person name="Gallardo Y."/>
            <person name="Ulloa R."/>
            <person name="Giaveno A."/>
            <person name="Degli Esposti M."/>
            <person name="Johnson D.B."/>
            <person name="Quatrini R."/>
        </authorList>
    </citation>
    <scope>NUCLEOTIDE SEQUENCE</scope>
    <source>
        <strain evidence="25">VAN18-1</strain>
    </source>
</reference>
<dbReference type="SUPFAM" id="SSF47384">
    <property type="entry name" value="Homodimeric domain of signal transducing histidine kinase"/>
    <property type="match status" value="1"/>
</dbReference>
<dbReference type="EMBL" id="JAAXYO010000048">
    <property type="protein sequence ID" value="MBU2787538.1"/>
    <property type="molecule type" value="Genomic_DNA"/>
</dbReference>
<dbReference type="PRINTS" id="PR00344">
    <property type="entry name" value="BCTRLSENSOR"/>
</dbReference>
<evidence type="ECO:0000256" key="9">
    <source>
        <dbReference type="ARBA" id="ARBA00022741"/>
    </source>
</evidence>
<dbReference type="SMART" id="SM00387">
    <property type="entry name" value="HATPase_c"/>
    <property type="match status" value="1"/>
</dbReference>
<evidence type="ECO:0000256" key="12">
    <source>
        <dbReference type="ARBA" id="ARBA00022840"/>
    </source>
</evidence>
<keyword evidence="9" id="KW-0547">Nucleotide-binding</keyword>
<dbReference type="CDD" id="cd00082">
    <property type="entry name" value="HisKA"/>
    <property type="match status" value="1"/>
</dbReference>
<feature type="transmembrane region" description="Helical" evidence="22">
    <location>
        <begin position="12"/>
        <end position="33"/>
    </location>
</feature>
<dbReference type="InterPro" id="IPR003660">
    <property type="entry name" value="HAMP_dom"/>
</dbReference>
<dbReference type="AlphaFoldDB" id="A0AAE2YPG4"/>
<dbReference type="SMART" id="SM00388">
    <property type="entry name" value="HisKA"/>
    <property type="match status" value="1"/>
</dbReference>
<dbReference type="GO" id="GO:0004721">
    <property type="term" value="F:phosphoprotein phosphatase activity"/>
    <property type="evidence" value="ECO:0007669"/>
    <property type="project" value="UniProtKB-KW"/>
</dbReference>
<name>A0AAE2YPG4_9PROT</name>
<evidence type="ECO:0000256" key="19">
    <source>
        <dbReference type="ARBA" id="ARBA00040454"/>
    </source>
</evidence>
<evidence type="ECO:0000256" key="4">
    <source>
        <dbReference type="ARBA" id="ARBA00004651"/>
    </source>
</evidence>
<protein>
    <recommendedName>
        <fullName evidence="19">Signal transduction histidine-protein kinase/phosphatase MprB</fullName>
        <ecNumber evidence="5">2.7.13.3</ecNumber>
    </recommendedName>
    <alternativeName>
        <fullName evidence="20">Mycobacterial persistence regulator B</fullName>
    </alternativeName>
</protein>
<dbReference type="SUPFAM" id="SSF55874">
    <property type="entry name" value="ATPase domain of HSP90 chaperone/DNA topoisomerase II/histidine kinase"/>
    <property type="match status" value="1"/>
</dbReference>
<dbReference type="GO" id="GO:0005886">
    <property type="term" value="C:plasma membrane"/>
    <property type="evidence" value="ECO:0007669"/>
    <property type="project" value="UniProtKB-SubCell"/>
</dbReference>
<evidence type="ECO:0000256" key="20">
    <source>
        <dbReference type="ARBA" id="ARBA00041776"/>
    </source>
</evidence>
<evidence type="ECO:0000256" key="6">
    <source>
        <dbReference type="ARBA" id="ARBA00022475"/>
    </source>
</evidence>
<evidence type="ECO:0000313" key="26">
    <source>
        <dbReference type="Proteomes" id="UP001197378"/>
    </source>
</evidence>
<evidence type="ECO:0000256" key="21">
    <source>
        <dbReference type="SAM" id="MobiDB-lite"/>
    </source>
</evidence>
<comment type="cofactor">
    <cofactor evidence="3">
        <name>Mg(2+)</name>
        <dbReference type="ChEBI" id="CHEBI:18420"/>
    </cofactor>
</comment>
<dbReference type="InterPro" id="IPR005467">
    <property type="entry name" value="His_kinase_dom"/>
</dbReference>
<feature type="compositionally biased region" description="Basic and acidic residues" evidence="21">
    <location>
        <begin position="481"/>
        <end position="496"/>
    </location>
</feature>
<dbReference type="InterPro" id="IPR003661">
    <property type="entry name" value="HisK_dim/P_dom"/>
</dbReference>
<dbReference type="GO" id="GO:0005524">
    <property type="term" value="F:ATP binding"/>
    <property type="evidence" value="ECO:0007669"/>
    <property type="project" value="UniProtKB-KW"/>
</dbReference>
<dbReference type="PROSITE" id="PS50109">
    <property type="entry name" value="HIS_KIN"/>
    <property type="match status" value="1"/>
</dbReference>
<dbReference type="SMART" id="SM00304">
    <property type="entry name" value="HAMP"/>
    <property type="match status" value="1"/>
</dbReference>
<dbReference type="InterPro" id="IPR036097">
    <property type="entry name" value="HisK_dim/P_sf"/>
</dbReference>
<keyword evidence="7" id="KW-0597">Phosphoprotein</keyword>
<keyword evidence="11" id="KW-0378">Hydrolase</keyword>
<evidence type="ECO:0000256" key="14">
    <source>
        <dbReference type="ARBA" id="ARBA00022912"/>
    </source>
</evidence>
<feature type="domain" description="Histidine kinase" evidence="23">
    <location>
        <begin position="256"/>
        <end position="474"/>
    </location>
</feature>
<dbReference type="SUPFAM" id="SSF158472">
    <property type="entry name" value="HAMP domain-like"/>
    <property type="match status" value="1"/>
</dbReference>
<keyword evidence="6" id="KW-1003">Cell membrane</keyword>
<keyword evidence="17" id="KW-0843">Virulence</keyword>
<keyword evidence="12" id="KW-0067">ATP-binding</keyword>
<keyword evidence="16" id="KW-0346">Stress response</keyword>
<dbReference type="EC" id="2.7.13.3" evidence="5"/>
<evidence type="ECO:0000256" key="15">
    <source>
        <dbReference type="ARBA" id="ARBA00023012"/>
    </source>
</evidence>
<keyword evidence="18" id="KW-0464">Manganese</keyword>
<comment type="cofactor">
    <cofactor evidence="2">
        <name>Mn(2+)</name>
        <dbReference type="ChEBI" id="CHEBI:29035"/>
    </cofactor>
</comment>
<evidence type="ECO:0000256" key="2">
    <source>
        <dbReference type="ARBA" id="ARBA00001936"/>
    </source>
</evidence>
<keyword evidence="10 25" id="KW-0418">Kinase</keyword>
<evidence type="ECO:0000256" key="10">
    <source>
        <dbReference type="ARBA" id="ARBA00022777"/>
    </source>
</evidence>
<keyword evidence="13" id="KW-0460">Magnesium</keyword>
<dbReference type="InterPro" id="IPR004358">
    <property type="entry name" value="Sig_transdc_His_kin-like_C"/>
</dbReference>
<dbReference type="Gene3D" id="3.30.565.10">
    <property type="entry name" value="Histidine kinase-like ATPase, C-terminal domain"/>
    <property type="match status" value="1"/>
</dbReference>
<feature type="domain" description="HAMP" evidence="24">
    <location>
        <begin position="196"/>
        <end position="248"/>
    </location>
</feature>
<dbReference type="RefSeq" id="WP_215872101.1">
    <property type="nucleotide sequence ID" value="NZ_JAAXYO010000048.1"/>
</dbReference>
<dbReference type="PANTHER" id="PTHR44936:SF9">
    <property type="entry name" value="SENSOR PROTEIN CREC"/>
    <property type="match status" value="1"/>
</dbReference>
<dbReference type="CDD" id="cd06225">
    <property type="entry name" value="HAMP"/>
    <property type="match status" value="1"/>
</dbReference>
<evidence type="ECO:0000256" key="5">
    <source>
        <dbReference type="ARBA" id="ARBA00012438"/>
    </source>
</evidence>
<accession>A0AAE2YPG4</accession>
<feature type="region of interest" description="Disordered" evidence="21">
    <location>
        <begin position="472"/>
        <end position="496"/>
    </location>
</feature>
<dbReference type="InterPro" id="IPR036890">
    <property type="entry name" value="HATPase_C_sf"/>
</dbReference>
<comment type="catalytic activity">
    <reaction evidence="1">
        <text>ATP + protein L-histidine = ADP + protein N-phospho-L-histidine.</text>
        <dbReference type="EC" id="2.7.13.3"/>
    </reaction>
</comment>
<dbReference type="Pfam" id="PF02518">
    <property type="entry name" value="HATPase_c"/>
    <property type="match status" value="1"/>
</dbReference>
<evidence type="ECO:0000256" key="16">
    <source>
        <dbReference type="ARBA" id="ARBA00023016"/>
    </source>
</evidence>
<dbReference type="Gene3D" id="1.10.287.130">
    <property type="match status" value="1"/>
</dbReference>
<comment type="caution">
    <text evidence="25">The sequence shown here is derived from an EMBL/GenBank/DDBJ whole genome shotgun (WGS) entry which is preliminary data.</text>
</comment>
<comment type="subcellular location">
    <subcellularLocation>
        <location evidence="4">Cell membrane</location>
        <topology evidence="4">Multi-pass membrane protein</topology>
    </subcellularLocation>
</comment>
<dbReference type="Pfam" id="PF00512">
    <property type="entry name" value="HisKA"/>
    <property type="match status" value="1"/>
</dbReference>
<keyword evidence="8" id="KW-0808">Transferase</keyword>
<dbReference type="PROSITE" id="PS50885">
    <property type="entry name" value="HAMP"/>
    <property type="match status" value="1"/>
</dbReference>
<evidence type="ECO:0000256" key="17">
    <source>
        <dbReference type="ARBA" id="ARBA00023026"/>
    </source>
</evidence>
<evidence type="ECO:0000259" key="23">
    <source>
        <dbReference type="PROSITE" id="PS50109"/>
    </source>
</evidence>
<evidence type="ECO:0000256" key="1">
    <source>
        <dbReference type="ARBA" id="ARBA00000085"/>
    </source>
</evidence>
<organism evidence="25 26">
    <name type="scientific">Igneacidithiobacillus copahuensis</name>
    <dbReference type="NCBI Taxonomy" id="2724909"/>
    <lineage>
        <taxon>Bacteria</taxon>
        <taxon>Pseudomonadati</taxon>
        <taxon>Pseudomonadota</taxon>
        <taxon>Acidithiobacillia</taxon>
        <taxon>Acidithiobacillales</taxon>
        <taxon>Acidithiobacillaceae</taxon>
        <taxon>Igneacidithiobacillus</taxon>
    </lineage>
</organism>
<keyword evidence="14" id="KW-0904">Protein phosphatase</keyword>
<evidence type="ECO:0000256" key="18">
    <source>
        <dbReference type="ARBA" id="ARBA00023211"/>
    </source>
</evidence>
<proteinExistence type="predicted"/>
<evidence type="ECO:0000256" key="22">
    <source>
        <dbReference type="SAM" id="Phobius"/>
    </source>
</evidence>
<evidence type="ECO:0000256" key="3">
    <source>
        <dbReference type="ARBA" id="ARBA00001946"/>
    </source>
</evidence>
<feature type="transmembrane region" description="Helical" evidence="22">
    <location>
        <begin position="177"/>
        <end position="198"/>
    </location>
</feature>
<evidence type="ECO:0000256" key="7">
    <source>
        <dbReference type="ARBA" id="ARBA00022553"/>
    </source>
</evidence>
<evidence type="ECO:0000259" key="24">
    <source>
        <dbReference type="PROSITE" id="PS50885"/>
    </source>
</evidence>